<protein>
    <recommendedName>
        <fullName evidence="3">DUF4371 domain-containing protein</fullName>
    </recommendedName>
</protein>
<name>A0A8K0G1C0_IGNLU</name>
<proteinExistence type="predicted"/>
<dbReference type="EMBL" id="VTPC01090145">
    <property type="protein sequence ID" value="KAF2884652.1"/>
    <property type="molecule type" value="Genomic_DNA"/>
</dbReference>
<evidence type="ECO:0000313" key="2">
    <source>
        <dbReference type="Proteomes" id="UP000801492"/>
    </source>
</evidence>
<evidence type="ECO:0000313" key="1">
    <source>
        <dbReference type="EMBL" id="KAF2884652.1"/>
    </source>
</evidence>
<dbReference type="PANTHER" id="PTHR45749:SF21">
    <property type="entry name" value="DUF4371 DOMAIN-CONTAINING PROTEIN"/>
    <property type="match status" value="1"/>
</dbReference>
<dbReference type="PANTHER" id="PTHR45749">
    <property type="match status" value="1"/>
</dbReference>
<reference evidence="1" key="1">
    <citation type="submission" date="2019-08" db="EMBL/GenBank/DDBJ databases">
        <title>The genome of the North American firefly Photinus pyralis.</title>
        <authorList>
            <consortium name="Photinus pyralis genome working group"/>
            <person name="Fallon T.R."/>
            <person name="Sander Lower S.E."/>
            <person name="Weng J.-K."/>
        </authorList>
    </citation>
    <scope>NUCLEOTIDE SEQUENCE</scope>
    <source>
        <strain evidence="1">TRF0915ILg1</strain>
        <tissue evidence="1">Whole body</tissue>
    </source>
</reference>
<dbReference type="OrthoDB" id="7330611at2759"/>
<keyword evidence="2" id="KW-1185">Reference proteome</keyword>
<gene>
    <name evidence="1" type="ORF">ILUMI_21512</name>
</gene>
<organism evidence="1 2">
    <name type="scientific">Ignelater luminosus</name>
    <name type="common">Cucubano</name>
    <name type="synonym">Pyrophorus luminosus</name>
    <dbReference type="NCBI Taxonomy" id="2038154"/>
    <lineage>
        <taxon>Eukaryota</taxon>
        <taxon>Metazoa</taxon>
        <taxon>Ecdysozoa</taxon>
        <taxon>Arthropoda</taxon>
        <taxon>Hexapoda</taxon>
        <taxon>Insecta</taxon>
        <taxon>Pterygota</taxon>
        <taxon>Neoptera</taxon>
        <taxon>Endopterygota</taxon>
        <taxon>Coleoptera</taxon>
        <taxon>Polyphaga</taxon>
        <taxon>Elateriformia</taxon>
        <taxon>Elateroidea</taxon>
        <taxon>Elateridae</taxon>
        <taxon>Agrypninae</taxon>
        <taxon>Pyrophorini</taxon>
        <taxon>Ignelater</taxon>
    </lineage>
</organism>
<dbReference type="AlphaFoldDB" id="A0A8K0G1C0"/>
<comment type="caution">
    <text evidence="1">The sequence shown here is derived from an EMBL/GenBank/DDBJ whole genome shotgun (WGS) entry which is preliminary data.</text>
</comment>
<accession>A0A8K0G1C0</accession>
<sequence>MQRKSVNHKNAFRTSKELDIRIKQERTIDAEYQRIMDMEIQHWRGVLKRIMSIIRLLASQCLAFHGTTEHLLQPNNRNFLKLVELLYEFDPFLEEHIRRVQRESKKWSGTYLSNNIQDKLINLMGNVILSKIVEITKIAKYLSIIADCTSDVRLNSFTDSTGEGLAGLILTHLKILVFELEWLRGQDCANGANMREMKIAANVIAENLECSTEFSTETEVRARKKKHQFDYEEAVDEPLTEENKFKINFFSYILDITLSSLNERFTLLETHSKNF</sequence>
<evidence type="ECO:0008006" key="3">
    <source>
        <dbReference type="Google" id="ProtNLM"/>
    </source>
</evidence>
<dbReference type="Proteomes" id="UP000801492">
    <property type="component" value="Unassembled WGS sequence"/>
</dbReference>